<organism evidence="1 2">
    <name type="scientific">Leucogyrophana mollusca</name>
    <dbReference type="NCBI Taxonomy" id="85980"/>
    <lineage>
        <taxon>Eukaryota</taxon>
        <taxon>Fungi</taxon>
        <taxon>Dikarya</taxon>
        <taxon>Basidiomycota</taxon>
        <taxon>Agaricomycotina</taxon>
        <taxon>Agaricomycetes</taxon>
        <taxon>Agaricomycetidae</taxon>
        <taxon>Boletales</taxon>
        <taxon>Boletales incertae sedis</taxon>
        <taxon>Leucogyrophana</taxon>
    </lineage>
</organism>
<keyword evidence="2" id="KW-1185">Reference proteome</keyword>
<comment type="caution">
    <text evidence="1">The sequence shown here is derived from an EMBL/GenBank/DDBJ whole genome shotgun (WGS) entry which is preliminary data.</text>
</comment>
<proteinExistence type="predicted"/>
<gene>
    <name evidence="1" type="ORF">BV22DRAFT_135413</name>
</gene>
<dbReference type="EMBL" id="MU266342">
    <property type="protein sequence ID" value="KAH7929400.1"/>
    <property type="molecule type" value="Genomic_DNA"/>
</dbReference>
<dbReference type="Proteomes" id="UP000790709">
    <property type="component" value="Unassembled WGS sequence"/>
</dbReference>
<reference evidence="1" key="1">
    <citation type="journal article" date="2021" name="New Phytol.">
        <title>Evolutionary innovations through gain and loss of genes in the ectomycorrhizal Boletales.</title>
        <authorList>
            <person name="Wu G."/>
            <person name="Miyauchi S."/>
            <person name="Morin E."/>
            <person name="Kuo A."/>
            <person name="Drula E."/>
            <person name="Varga T."/>
            <person name="Kohler A."/>
            <person name="Feng B."/>
            <person name="Cao Y."/>
            <person name="Lipzen A."/>
            <person name="Daum C."/>
            <person name="Hundley H."/>
            <person name="Pangilinan J."/>
            <person name="Johnson J."/>
            <person name="Barry K."/>
            <person name="LaButti K."/>
            <person name="Ng V."/>
            <person name="Ahrendt S."/>
            <person name="Min B."/>
            <person name="Choi I.G."/>
            <person name="Park H."/>
            <person name="Plett J.M."/>
            <person name="Magnuson J."/>
            <person name="Spatafora J.W."/>
            <person name="Nagy L.G."/>
            <person name="Henrissat B."/>
            <person name="Grigoriev I.V."/>
            <person name="Yang Z.L."/>
            <person name="Xu J."/>
            <person name="Martin F.M."/>
        </authorList>
    </citation>
    <scope>NUCLEOTIDE SEQUENCE</scope>
    <source>
        <strain evidence="1">KUC20120723A-06</strain>
    </source>
</reference>
<name>A0ACB8BU07_9AGAM</name>
<evidence type="ECO:0000313" key="1">
    <source>
        <dbReference type="EMBL" id="KAH7929400.1"/>
    </source>
</evidence>
<evidence type="ECO:0000313" key="2">
    <source>
        <dbReference type="Proteomes" id="UP000790709"/>
    </source>
</evidence>
<accession>A0ACB8BU07</accession>
<sequence>MPRSGSGSDSDHEDEGESATSMRCKRPAPTSRSLRRAPPRTSSSSPVSTLTRRRAALTNSAASSPPHSARRSSVPCRGMSFGCAILIQGGCSARTSYRLPRSSRIDPTPTAKFEPYCSHLRQRDKSMKDYADAAALHTLEATKWDHEHGRYEERLAHAAGELAVEQQAHVLLDEQKLSSTRTCRRIFGFPPVKPLIPRHLLRRFQYHYCPHSQHHYFPRYQPGLPFPLIRSQLFSHRRLTRLFQLESVTQLAHLQIPPIQR</sequence>
<protein>
    <submittedName>
        <fullName evidence="1">Uncharacterized protein</fullName>
    </submittedName>
</protein>